<evidence type="ECO:0000313" key="1">
    <source>
        <dbReference type="EMBL" id="KAF4615713.1"/>
    </source>
</evidence>
<organism evidence="1 2">
    <name type="scientific">Agrocybe pediades</name>
    <dbReference type="NCBI Taxonomy" id="84607"/>
    <lineage>
        <taxon>Eukaryota</taxon>
        <taxon>Fungi</taxon>
        <taxon>Dikarya</taxon>
        <taxon>Basidiomycota</taxon>
        <taxon>Agaricomycotina</taxon>
        <taxon>Agaricomycetes</taxon>
        <taxon>Agaricomycetidae</taxon>
        <taxon>Agaricales</taxon>
        <taxon>Agaricineae</taxon>
        <taxon>Strophariaceae</taxon>
        <taxon>Agrocybe</taxon>
    </lineage>
</organism>
<dbReference type="InterPro" id="IPR009057">
    <property type="entry name" value="Homeodomain-like_sf"/>
</dbReference>
<gene>
    <name evidence="1" type="ORF">D9613_012509</name>
</gene>
<comment type="caution">
    <text evidence="1">The sequence shown here is derived from an EMBL/GenBank/DDBJ whole genome shotgun (WGS) entry which is preliminary data.</text>
</comment>
<dbReference type="AlphaFoldDB" id="A0A8H4QRA1"/>
<protein>
    <submittedName>
        <fullName evidence="1">Uncharacterized protein</fullName>
    </submittedName>
</protein>
<dbReference type="Proteomes" id="UP000521872">
    <property type="component" value="Unassembled WGS sequence"/>
</dbReference>
<evidence type="ECO:0000313" key="2">
    <source>
        <dbReference type="Proteomes" id="UP000521872"/>
    </source>
</evidence>
<dbReference type="SUPFAM" id="SSF46689">
    <property type="entry name" value="Homeodomain-like"/>
    <property type="match status" value="1"/>
</dbReference>
<sequence>MFVVRTSAMVNRRISNDLKLIALRLKDRGRDTLEDILEIVGFSRKTFFRAQRQFRNTGSVAKTQAIGRERSRKALRADIQYLLRLSRHKPVLFLDEYQRLLHEKFKSVYYLFHFLQSIENSLVLDSA</sequence>
<proteinExistence type="predicted"/>
<accession>A0A8H4QRA1</accession>
<keyword evidence="2" id="KW-1185">Reference proteome</keyword>
<dbReference type="EMBL" id="JAACJL010000034">
    <property type="protein sequence ID" value="KAF4615713.1"/>
    <property type="molecule type" value="Genomic_DNA"/>
</dbReference>
<name>A0A8H4QRA1_9AGAR</name>
<reference evidence="1 2" key="1">
    <citation type="submission" date="2019-12" db="EMBL/GenBank/DDBJ databases">
        <authorList>
            <person name="Floudas D."/>
            <person name="Bentzer J."/>
            <person name="Ahren D."/>
            <person name="Johansson T."/>
            <person name="Persson P."/>
            <person name="Tunlid A."/>
        </authorList>
    </citation>
    <scope>NUCLEOTIDE SEQUENCE [LARGE SCALE GENOMIC DNA]</scope>
    <source>
        <strain evidence="1 2">CBS 102.39</strain>
    </source>
</reference>